<dbReference type="InterPro" id="IPR052400">
    <property type="entry name" value="Zn2-C6_fungal_TF"/>
</dbReference>
<dbReference type="AlphaFoldDB" id="A0A1L7X6E0"/>
<dbReference type="CDD" id="cd00067">
    <property type="entry name" value="GAL4"/>
    <property type="match status" value="1"/>
</dbReference>
<dbReference type="EMBL" id="FJOG01000016">
    <property type="protein sequence ID" value="CZR60587.1"/>
    <property type="molecule type" value="Genomic_DNA"/>
</dbReference>
<feature type="region of interest" description="Disordered" evidence="2">
    <location>
        <begin position="234"/>
        <end position="257"/>
    </location>
</feature>
<reference evidence="3 4" key="1">
    <citation type="submission" date="2016-03" db="EMBL/GenBank/DDBJ databases">
        <authorList>
            <person name="Ploux O."/>
        </authorList>
    </citation>
    <scope>NUCLEOTIDE SEQUENCE [LARGE SCALE GENOMIC DNA]</scope>
    <source>
        <strain evidence="3 4">UAMH 11012</strain>
    </source>
</reference>
<dbReference type="PANTHER" id="PTHR47657:SF14">
    <property type="entry name" value="ZN(2)-C6 FUNGAL-TYPE DOMAIN-CONTAINING PROTEIN"/>
    <property type="match status" value="1"/>
</dbReference>
<accession>A0A1L7X6E0</accession>
<protein>
    <recommendedName>
        <fullName evidence="5">Zn(2)-C6 fungal-type domain-containing protein</fullName>
    </recommendedName>
</protein>
<name>A0A1L7X6E0_9HELO</name>
<dbReference type="GO" id="GO:0008270">
    <property type="term" value="F:zinc ion binding"/>
    <property type="evidence" value="ECO:0007669"/>
    <property type="project" value="InterPro"/>
</dbReference>
<dbReference type="PANTHER" id="PTHR47657">
    <property type="entry name" value="STEROL REGULATORY ELEMENT-BINDING PROTEIN ECM22"/>
    <property type="match status" value="1"/>
</dbReference>
<dbReference type="GO" id="GO:0000981">
    <property type="term" value="F:DNA-binding transcription factor activity, RNA polymerase II-specific"/>
    <property type="evidence" value="ECO:0007669"/>
    <property type="project" value="InterPro"/>
</dbReference>
<feature type="region of interest" description="Disordered" evidence="2">
    <location>
        <begin position="72"/>
        <end position="97"/>
    </location>
</feature>
<organism evidence="3 4">
    <name type="scientific">Phialocephala subalpina</name>
    <dbReference type="NCBI Taxonomy" id="576137"/>
    <lineage>
        <taxon>Eukaryota</taxon>
        <taxon>Fungi</taxon>
        <taxon>Dikarya</taxon>
        <taxon>Ascomycota</taxon>
        <taxon>Pezizomycotina</taxon>
        <taxon>Leotiomycetes</taxon>
        <taxon>Helotiales</taxon>
        <taxon>Mollisiaceae</taxon>
        <taxon>Phialocephala</taxon>
        <taxon>Phialocephala fortinii species complex</taxon>
    </lineage>
</organism>
<evidence type="ECO:0000313" key="3">
    <source>
        <dbReference type="EMBL" id="CZR60587.1"/>
    </source>
</evidence>
<proteinExistence type="predicted"/>
<dbReference type="Proteomes" id="UP000184330">
    <property type="component" value="Unassembled WGS sequence"/>
</dbReference>
<evidence type="ECO:0008006" key="5">
    <source>
        <dbReference type="Google" id="ProtNLM"/>
    </source>
</evidence>
<keyword evidence="4" id="KW-1185">Reference proteome</keyword>
<feature type="compositionally biased region" description="Polar residues" evidence="2">
    <location>
        <begin position="83"/>
        <end position="97"/>
    </location>
</feature>
<keyword evidence="1" id="KW-0539">Nucleus</keyword>
<feature type="region of interest" description="Disordered" evidence="2">
    <location>
        <begin position="1"/>
        <end position="21"/>
    </location>
</feature>
<evidence type="ECO:0000256" key="2">
    <source>
        <dbReference type="SAM" id="MobiDB-lite"/>
    </source>
</evidence>
<sequence length="257" mass="28593">MISWPSPDVVGAQTSLGRPRRSFKKSRRGCKTCKARKVKPLCDNCSRRSPGLKCCEFEQFIAVSRQNIEYGTKQRRLKAPPQDSIQPSLTLQPSGLSTSDGSRVLELRLIWHYTSSTCTQVPDGQTSQGKHVWSMDIPRLAFHSDLVLSALLSISTPHHWALTAEDPPLSYAAGYYFDKAVRNHRMALSNEDQDSAEAVLATAIIICHHTWLSAHSTWSKEAYEIPLKKQHQHSQDSRLVASGGKPCKQLTSAPDTA</sequence>
<dbReference type="InterPro" id="IPR001138">
    <property type="entry name" value="Zn2Cys6_DnaBD"/>
</dbReference>
<dbReference type="OrthoDB" id="3546279at2759"/>
<evidence type="ECO:0000256" key="1">
    <source>
        <dbReference type="ARBA" id="ARBA00023242"/>
    </source>
</evidence>
<evidence type="ECO:0000313" key="4">
    <source>
        <dbReference type="Proteomes" id="UP000184330"/>
    </source>
</evidence>
<gene>
    <name evidence="3" type="ORF">PAC_10483</name>
</gene>